<proteinExistence type="predicted"/>
<evidence type="ECO:0000313" key="1">
    <source>
        <dbReference type="EMBL" id="GAF92164.1"/>
    </source>
</evidence>
<dbReference type="EMBL" id="BARS01016916">
    <property type="protein sequence ID" value="GAF92164.1"/>
    <property type="molecule type" value="Genomic_DNA"/>
</dbReference>
<feature type="non-terminal residue" evidence="1">
    <location>
        <position position="43"/>
    </location>
</feature>
<reference evidence="1" key="1">
    <citation type="journal article" date="2014" name="Front. Microbiol.">
        <title>High frequency of phylogenetically diverse reductive dehalogenase-homologous genes in deep subseafloor sedimentary metagenomes.</title>
        <authorList>
            <person name="Kawai M."/>
            <person name="Futagami T."/>
            <person name="Toyoda A."/>
            <person name="Takaki Y."/>
            <person name="Nishi S."/>
            <person name="Hori S."/>
            <person name="Arai W."/>
            <person name="Tsubouchi T."/>
            <person name="Morono Y."/>
            <person name="Uchiyama I."/>
            <person name="Ito T."/>
            <person name="Fujiyama A."/>
            <person name="Inagaki F."/>
            <person name="Takami H."/>
        </authorList>
    </citation>
    <scope>NUCLEOTIDE SEQUENCE</scope>
    <source>
        <strain evidence="1">Expedition CK06-06</strain>
    </source>
</reference>
<dbReference type="AlphaFoldDB" id="X0TG19"/>
<accession>X0TG19</accession>
<name>X0TG19_9ZZZZ</name>
<comment type="caution">
    <text evidence="1">The sequence shown here is derived from an EMBL/GenBank/DDBJ whole genome shotgun (WGS) entry which is preliminary data.</text>
</comment>
<gene>
    <name evidence="1" type="ORF">S01H1_27740</name>
</gene>
<sequence length="43" mass="4656">MAKISAYRSRISRNITALATILVVAAGVRFAVALWLPSNAVWP</sequence>
<organism evidence="1">
    <name type="scientific">marine sediment metagenome</name>
    <dbReference type="NCBI Taxonomy" id="412755"/>
    <lineage>
        <taxon>unclassified sequences</taxon>
        <taxon>metagenomes</taxon>
        <taxon>ecological metagenomes</taxon>
    </lineage>
</organism>
<protein>
    <submittedName>
        <fullName evidence="1">Uncharacterized protein</fullName>
    </submittedName>
</protein>